<accession>A0A4Y7QCI9</accession>
<keyword evidence="4" id="KW-1185">Reference proteome</keyword>
<proteinExistence type="predicted"/>
<gene>
    <name evidence="3" type="ORF">BD410DRAFT_784955</name>
</gene>
<keyword evidence="2" id="KW-0472">Membrane</keyword>
<dbReference type="EMBL" id="ML170164">
    <property type="protein sequence ID" value="TDL25135.1"/>
    <property type="molecule type" value="Genomic_DNA"/>
</dbReference>
<sequence length="397" mass="43298">MFLSLKLDGQSLNRPGPPYAGDAVGKGDNALPSNETRVLGIGAVVIGAVFFSAFMWCYAYPLIAARRRHKRRSLAEKAWKEERWSIVDRRIRKPFTNSTSAPTTNDAVKAVLTEKGRVLATFDMATVSSMPLSSSLLLPLGLQNVSQSDEEADDASVDERLCEAKRNSMSSVNTGVSLSRVPSFTGLPPLKPLAPIVVLSFSQESLRNGEVLVSPTLPKQALLSPSSVTETLNRDETRQLDANSDVDQRLSASREDPAIKLCAAPITPSKKQKVSFASSPPLPVFTAPRASKAHTIDDTCDDKVTLSLSATSTDPFESYEPPILTRAYLSHSSTNTARSMSSRAFDSLLGLFGIQSRVGKEELKKRNMKVFLEECRGLDLSSVVGHDQWNDRGFHRA</sequence>
<dbReference type="AlphaFoldDB" id="A0A4Y7QCI9"/>
<evidence type="ECO:0000256" key="2">
    <source>
        <dbReference type="SAM" id="Phobius"/>
    </source>
</evidence>
<dbReference type="VEuPathDB" id="FungiDB:BD410DRAFT_784955"/>
<evidence type="ECO:0008006" key="5">
    <source>
        <dbReference type="Google" id="ProtNLM"/>
    </source>
</evidence>
<evidence type="ECO:0000313" key="4">
    <source>
        <dbReference type="Proteomes" id="UP000294933"/>
    </source>
</evidence>
<organism evidence="3 4">
    <name type="scientific">Rickenella mellea</name>
    <dbReference type="NCBI Taxonomy" id="50990"/>
    <lineage>
        <taxon>Eukaryota</taxon>
        <taxon>Fungi</taxon>
        <taxon>Dikarya</taxon>
        <taxon>Basidiomycota</taxon>
        <taxon>Agaricomycotina</taxon>
        <taxon>Agaricomycetes</taxon>
        <taxon>Hymenochaetales</taxon>
        <taxon>Rickenellaceae</taxon>
        <taxon>Rickenella</taxon>
    </lineage>
</organism>
<feature type="region of interest" description="Disordered" evidence="1">
    <location>
        <begin position="225"/>
        <end position="252"/>
    </location>
</feature>
<name>A0A4Y7QCI9_9AGAM</name>
<evidence type="ECO:0000313" key="3">
    <source>
        <dbReference type="EMBL" id="TDL25135.1"/>
    </source>
</evidence>
<evidence type="ECO:0000256" key="1">
    <source>
        <dbReference type="SAM" id="MobiDB-lite"/>
    </source>
</evidence>
<protein>
    <recommendedName>
        <fullName evidence="5">Transmembrane protein</fullName>
    </recommendedName>
</protein>
<keyword evidence="2" id="KW-0812">Transmembrane</keyword>
<reference evidence="3 4" key="1">
    <citation type="submission" date="2018-06" db="EMBL/GenBank/DDBJ databases">
        <title>A transcriptomic atlas of mushroom development highlights an independent origin of complex multicellularity.</title>
        <authorList>
            <consortium name="DOE Joint Genome Institute"/>
            <person name="Krizsan K."/>
            <person name="Almasi E."/>
            <person name="Merenyi Z."/>
            <person name="Sahu N."/>
            <person name="Viragh M."/>
            <person name="Koszo T."/>
            <person name="Mondo S."/>
            <person name="Kiss B."/>
            <person name="Balint B."/>
            <person name="Kues U."/>
            <person name="Barry K."/>
            <person name="Hegedus J.C."/>
            <person name="Henrissat B."/>
            <person name="Johnson J."/>
            <person name="Lipzen A."/>
            <person name="Ohm R."/>
            <person name="Nagy I."/>
            <person name="Pangilinan J."/>
            <person name="Yan J."/>
            <person name="Xiong Y."/>
            <person name="Grigoriev I.V."/>
            <person name="Hibbett D.S."/>
            <person name="Nagy L.G."/>
        </authorList>
    </citation>
    <scope>NUCLEOTIDE SEQUENCE [LARGE SCALE GENOMIC DNA]</scope>
    <source>
        <strain evidence="3 4">SZMC22713</strain>
    </source>
</reference>
<dbReference type="Proteomes" id="UP000294933">
    <property type="component" value="Unassembled WGS sequence"/>
</dbReference>
<feature type="transmembrane region" description="Helical" evidence="2">
    <location>
        <begin position="38"/>
        <end position="63"/>
    </location>
</feature>
<keyword evidence="2" id="KW-1133">Transmembrane helix</keyword>